<name>M3H9V5_LEPIT</name>
<gene>
    <name evidence="1" type="ORF">LEP1GSC150_2801</name>
</gene>
<dbReference type="AlphaFoldDB" id="M3H9V5"/>
<reference evidence="1 2" key="1">
    <citation type="submission" date="2013-02" db="EMBL/GenBank/DDBJ databases">
        <authorList>
            <person name="Harkins D.M."/>
            <person name="Durkin A.S."/>
            <person name="Brinkac L.M."/>
            <person name="Haft D.H."/>
            <person name="Selengut J.D."/>
            <person name="Sanka R."/>
            <person name="DePew J."/>
            <person name="Purushe J."/>
            <person name="Tulsiani S.M."/>
            <person name="Graham G.C."/>
            <person name="Burns M.-A."/>
            <person name="Dohnt M.F."/>
            <person name="Smythe L.D."/>
            <person name="McKay D.B."/>
            <person name="Craig S.B."/>
            <person name="Vinetz J.M."/>
            <person name="Sutton G.G."/>
            <person name="Nierman W.C."/>
            <person name="Fouts D.E."/>
        </authorList>
    </citation>
    <scope>NUCLEOTIDE SEQUENCE [LARGE SCALE GENOMIC DNA]</scope>
    <source>
        <strain evidence="1 2">LT2050</strain>
    </source>
</reference>
<evidence type="ECO:0000313" key="1">
    <source>
        <dbReference type="EMBL" id="EMG21089.1"/>
    </source>
</evidence>
<proteinExistence type="predicted"/>
<comment type="caution">
    <text evidence="1">The sequence shown here is derived from an EMBL/GenBank/DDBJ whole genome shotgun (WGS) entry which is preliminary data.</text>
</comment>
<dbReference type="Proteomes" id="UP000011778">
    <property type="component" value="Unassembled WGS sequence"/>
</dbReference>
<organism evidence="1 2">
    <name type="scientific">Leptospira interrogans serovar Copenhageni str. LT2050</name>
    <dbReference type="NCBI Taxonomy" id="1001598"/>
    <lineage>
        <taxon>Bacteria</taxon>
        <taxon>Pseudomonadati</taxon>
        <taxon>Spirochaetota</taxon>
        <taxon>Spirochaetia</taxon>
        <taxon>Leptospirales</taxon>
        <taxon>Leptospiraceae</taxon>
        <taxon>Leptospira</taxon>
    </lineage>
</organism>
<evidence type="ECO:0000313" key="2">
    <source>
        <dbReference type="Proteomes" id="UP000011778"/>
    </source>
</evidence>
<dbReference type="Gene3D" id="3.30.70.20">
    <property type="match status" value="1"/>
</dbReference>
<dbReference type="SUPFAM" id="SSF54862">
    <property type="entry name" value="4Fe-4S ferredoxins"/>
    <property type="match status" value="1"/>
</dbReference>
<accession>M3H9V5</accession>
<dbReference type="EMBL" id="AFMD02000349">
    <property type="protein sequence ID" value="EMG21089.1"/>
    <property type="molecule type" value="Genomic_DNA"/>
</dbReference>
<sequence>MKDGEVKTACQQSCAADAISFGNTNDKDAEVSKLSSDPRSFRVLEYLNVGPQVAYLTRVRNSI</sequence>
<protein>
    <submittedName>
        <fullName evidence="1">Uncharacterized protein</fullName>
    </submittedName>
</protein>